<dbReference type="GO" id="GO:0090575">
    <property type="term" value="C:RNA polymerase II transcription regulator complex"/>
    <property type="evidence" value="ECO:0007669"/>
    <property type="project" value="UniProtKB-ARBA"/>
</dbReference>
<dbReference type="Pfam" id="PF12796">
    <property type="entry name" value="Ank_2"/>
    <property type="match status" value="1"/>
</dbReference>
<accession>A7S0R3</accession>
<dbReference type="Proteomes" id="UP000001593">
    <property type="component" value="Unassembled WGS sequence"/>
</dbReference>
<keyword evidence="6" id="KW-1185">Reference proteome</keyword>
<dbReference type="STRING" id="45351.A7S0R3"/>
<evidence type="ECO:0000256" key="1">
    <source>
        <dbReference type="ARBA" id="ARBA00022737"/>
    </source>
</evidence>
<evidence type="ECO:0000256" key="4">
    <source>
        <dbReference type="SAM" id="MobiDB-lite"/>
    </source>
</evidence>
<dbReference type="SMART" id="SM00248">
    <property type="entry name" value="ANK"/>
    <property type="match status" value="4"/>
</dbReference>
<feature type="compositionally biased region" description="Basic and acidic residues" evidence="4">
    <location>
        <begin position="383"/>
        <end position="392"/>
    </location>
</feature>
<dbReference type="SUPFAM" id="SSF48403">
    <property type="entry name" value="Ankyrin repeat"/>
    <property type="match status" value="1"/>
</dbReference>
<feature type="region of interest" description="Disordered" evidence="4">
    <location>
        <begin position="493"/>
        <end position="518"/>
    </location>
</feature>
<evidence type="ECO:0000256" key="2">
    <source>
        <dbReference type="PROSITE-ProRule" id="PRU00023"/>
    </source>
</evidence>
<dbReference type="PANTHER" id="PTHR43828">
    <property type="entry name" value="ASPARAGINASE"/>
    <property type="match status" value="1"/>
</dbReference>
<keyword evidence="1" id="KW-0677">Repeat</keyword>
<feature type="repeat" description="ANK" evidence="2">
    <location>
        <begin position="242"/>
        <end position="280"/>
    </location>
</feature>
<evidence type="ECO:0000313" key="6">
    <source>
        <dbReference type="Proteomes" id="UP000001593"/>
    </source>
</evidence>
<dbReference type="Gene3D" id="1.25.40.20">
    <property type="entry name" value="Ankyrin repeat-containing domain"/>
    <property type="match status" value="1"/>
</dbReference>
<dbReference type="InterPro" id="IPR051642">
    <property type="entry name" value="SWI6-like"/>
</dbReference>
<name>A7S0R3_NEMVE</name>
<dbReference type="InterPro" id="IPR002110">
    <property type="entry name" value="Ankyrin_rpt"/>
</dbReference>
<proteinExistence type="predicted"/>
<reference evidence="5 6" key="1">
    <citation type="journal article" date="2007" name="Science">
        <title>Sea anemone genome reveals ancestral eumetazoan gene repertoire and genomic organization.</title>
        <authorList>
            <person name="Putnam N.H."/>
            <person name="Srivastava M."/>
            <person name="Hellsten U."/>
            <person name="Dirks B."/>
            <person name="Chapman J."/>
            <person name="Salamov A."/>
            <person name="Terry A."/>
            <person name="Shapiro H."/>
            <person name="Lindquist E."/>
            <person name="Kapitonov V.V."/>
            <person name="Jurka J."/>
            <person name="Genikhovich G."/>
            <person name="Grigoriev I.V."/>
            <person name="Lucas S.M."/>
            <person name="Steele R.E."/>
            <person name="Finnerty J.R."/>
            <person name="Technau U."/>
            <person name="Martindale M.Q."/>
            <person name="Rokhsar D.S."/>
        </authorList>
    </citation>
    <scope>NUCLEOTIDE SEQUENCE [LARGE SCALE GENOMIC DNA]</scope>
    <source>
        <strain evidence="6">CH2 X CH6</strain>
    </source>
</reference>
<dbReference type="AlphaFoldDB" id="A7S0R3"/>
<feature type="compositionally biased region" description="Basic and acidic residues" evidence="4">
    <location>
        <begin position="506"/>
        <end position="518"/>
    </location>
</feature>
<dbReference type="EMBL" id="DS469561">
    <property type="protein sequence ID" value="EDO42782.1"/>
    <property type="molecule type" value="Genomic_DNA"/>
</dbReference>
<dbReference type="eggNOG" id="ENOG502RVMY">
    <property type="taxonomic scope" value="Eukaryota"/>
</dbReference>
<dbReference type="PROSITE" id="PS50088">
    <property type="entry name" value="ANK_REPEAT"/>
    <property type="match status" value="1"/>
</dbReference>
<dbReference type="PANTHER" id="PTHR43828:SF3">
    <property type="entry name" value="CHROMO DOMAIN-CONTAINING PROTEIN"/>
    <property type="match status" value="1"/>
</dbReference>
<keyword evidence="2" id="KW-0040">ANK repeat</keyword>
<dbReference type="InterPro" id="IPR036770">
    <property type="entry name" value="Ankyrin_rpt-contain_sf"/>
</dbReference>
<dbReference type="PhylomeDB" id="A7S0R3"/>
<organism evidence="5 6">
    <name type="scientific">Nematostella vectensis</name>
    <name type="common">Starlet sea anemone</name>
    <dbReference type="NCBI Taxonomy" id="45351"/>
    <lineage>
        <taxon>Eukaryota</taxon>
        <taxon>Metazoa</taxon>
        <taxon>Cnidaria</taxon>
        <taxon>Anthozoa</taxon>
        <taxon>Hexacorallia</taxon>
        <taxon>Actiniaria</taxon>
        <taxon>Edwardsiidae</taxon>
        <taxon>Nematostella</taxon>
    </lineage>
</organism>
<feature type="region of interest" description="Disordered" evidence="4">
    <location>
        <begin position="375"/>
        <end position="399"/>
    </location>
</feature>
<gene>
    <name evidence="5" type="ORF">NEMVEDRAFT_v1g242041</name>
</gene>
<dbReference type="HOGENOM" id="CLU_526094_0_0_1"/>
<dbReference type="InParanoid" id="A7S0R3"/>
<feature type="region of interest" description="Disordered" evidence="4">
    <location>
        <begin position="337"/>
        <end position="362"/>
    </location>
</feature>
<sequence length="518" mass="57274">MKDIPYTYLLFFVKTPGNSINLATTLRSPQLASMYGEYRTTMAAEPVVRKCTPFCDKSKECPEHHELLVSIVNCTDMLGSLSNLDGLKECVEKYVNKGWNRDDDVPDPVLENRFPLIHWAAALGKCNALEWMLSSGFSPVSCSSGVGETALHRATAWLHKSRPKFTVKELTPKYNKIVGLLKEALIIKDEAHGETPLHTASGMLVNGDHKPNFFETCIELIVRHAKRMPECLSAIVNAVNDDGDTALHILACGERHKIEFCCQAIRTLVNAGADRSIRNNEGKTALDIALARGTESLVEELIKVVDHDDSNILSGIVHNDESSDSFCNYNSLAHSPSISNTSPSLESPVPGTISDGEDGDESYPRIAHVQTVKVEPLEDDQDVEKMQEEHASSTDPELNALDMMDSSGLLRHLIEAGLLQDVTTLVGKARARDEANLRKVQIQAKDIEAQISTKLKEIERMKLEVSSLKNKRKRCDDECDKLRKRLHSCASAMKEIPSATATTNDKGQKKNEANNKDS</sequence>
<keyword evidence="3" id="KW-0175">Coiled coil</keyword>
<dbReference type="OMA" id="CTPFCDK"/>
<evidence type="ECO:0000313" key="5">
    <source>
        <dbReference type="EMBL" id="EDO42782.1"/>
    </source>
</evidence>
<evidence type="ECO:0000256" key="3">
    <source>
        <dbReference type="SAM" id="Coils"/>
    </source>
</evidence>
<protein>
    <submittedName>
        <fullName evidence="5">Uncharacterized protein</fullName>
    </submittedName>
</protein>
<dbReference type="GO" id="GO:0045944">
    <property type="term" value="P:positive regulation of transcription by RNA polymerase II"/>
    <property type="evidence" value="ECO:0007669"/>
    <property type="project" value="UniProtKB-ARBA"/>
</dbReference>
<feature type="coiled-coil region" evidence="3">
    <location>
        <begin position="430"/>
        <end position="485"/>
    </location>
</feature>